<feature type="chain" id="PRO_5004897963" evidence="1">
    <location>
        <begin position="26"/>
        <end position="245"/>
    </location>
</feature>
<dbReference type="PATRIC" id="fig|1328313.3.peg.621"/>
<keyword evidence="1" id="KW-0732">Signal</keyword>
<protein>
    <submittedName>
        <fullName evidence="3">Multi-domain-containing protein</fullName>
    </submittedName>
</protein>
<name>W7QFQ8_9ALTE</name>
<evidence type="ECO:0000259" key="2">
    <source>
        <dbReference type="Pfam" id="PF06439"/>
    </source>
</evidence>
<keyword evidence="4" id="KW-1185">Reference proteome</keyword>
<dbReference type="AlphaFoldDB" id="W7QFQ8"/>
<evidence type="ECO:0000313" key="3">
    <source>
        <dbReference type="EMBL" id="EWH11754.1"/>
    </source>
</evidence>
<organism evidence="3 4">
    <name type="scientific">Catenovulum agarivorans DS-2</name>
    <dbReference type="NCBI Taxonomy" id="1328313"/>
    <lineage>
        <taxon>Bacteria</taxon>
        <taxon>Pseudomonadati</taxon>
        <taxon>Pseudomonadota</taxon>
        <taxon>Gammaproteobacteria</taxon>
        <taxon>Alteromonadales</taxon>
        <taxon>Alteromonadaceae</taxon>
        <taxon>Catenovulum</taxon>
    </lineage>
</organism>
<accession>W7QFQ8</accession>
<sequence>MNNNKLTTQFTFAVTSLLLMTSVYAQMSPKETEVWSPEPEMVNPHPVPSDSVVLFDGKDVSQWQHADGSAVKWQVKNGELSTLPGTKSIQTKQAFCDVQIHLEWKTPPYIPGLYAQKQGNSGVFIQGRYELQVLNSVDNPTYVNGQAAAIYKQNPPLVNASLPPMTWQTYDIIYHAPKFNPEGELVKPADITVLHNGVLVQDAFKIKGPTTHKGLPKYQAHGCAPLVLQNHGEKIYYRNIWIRPI</sequence>
<feature type="domain" description="3-keto-alpha-glucoside-1,2-lyase/3-keto-2-hydroxy-glucal hydratase" evidence="2">
    <location>
        <begin position="51"/>
        <end position="243"/>
    </location>
</feature>
<dbReference type="OrthoDB" id="176168at2"/>
<dbReference type="InterPro" id="IPR010496">
    <property type="entry name" value="AL/BT2_dom"/>
</dbReference>
<feature type="signal peptide" evidence="1">
    <location>
        <begin position="1"/>
        <end position="25"/>
    </location>
</feature>
<dbReference type="EMBL" id="ARZY01000003">
    <property type="protein sequence ID" value="EWH11754.1"/>
    <property type="molecule type" value="Genomic_DNA"/>
</dbReference>
<dbReference type="Proteomes" id="UP000019276">
    <property type="component" value="Unassembled WGS sequence"/>
</dbReference>
<dbReference type="STRING" id="1328313.DS2_02985"/>
<comment type="caution">
    <text evidence="3">The sequence shown here is derived from an EMBL/GenBank/DDBJ whole genome shotgun (WGS) entry which is preliminary data.</text>
</comment>
<dbReference type="GO" id="GO:0016787">
    <property type="term" value="F:hydrolase activity"/>
    <property type="evidence" value="ECO:0007669"/>
    <property type="project" value="InterPro"/>
</dbReference>
<dbReference type="eggNOG" id="COG2133">
    <property type="taxonomic scope" value="Bacteria"/>
</dbReference>
<dbReference type="Pfam" id="PF06439">
    <property type="entry name" value="3keto-disac_hyd"/>
    <property type="match status" value="1"/>
</dbReference>
<dbReference type="Gene3D" id="2.60.120.560">
    <property type="entry name" value="Exo-inulinase, domain 1"/>
    <property type="match status" value="1"/>
</dbReference>
<reference evidence="3 4" key="1">
    <citation type="journal article" date="2014" name="Genome Announc.">
        <title>Draft Genome Sequence of the Agar-Degrading Bacterium Catenovulum sp. Strain DS-2, Isolated from Intestines of Haliotis diversicolor.</title>
        <authorList>
            <person name="Shan D."/>
            <person name="Li X."/>
            <person name="Gu Z."/>
            <person name="Wei G."/>
            <person name="Gao Z."/>
            <person name="Shao Z."/>
        </authorList>
    </citation>
    <scope>NUCLEOTIDE SEQUENCE [LARGE SCALE GENOMIC DNA]</scope>
    <source>
        <strain evidence="3 4">DS-2</strain>
    </source>
</reference>
<proteinExistence type="predicted"/>
<evidence type="ECO:0000256" key="1">
    <source>
        <dbReference type="SAM" id="SignalP"/>
    </source>
</evidence>
<dbReference type="RefSeq" id="WP_051479564.1">
    <property type="nucleotide sequence ID" value="NZ_ARZY01000003.1"/>
</dbReference>
<evidence type="ECO:0000313" key="4">
    <source>
        <dbReference type="Proteomes" id="UP000019276"/>
    </source>
</evidence>
<gene>
    <name evidence="3" type="ORF">DS2_02985</name>
</gene>